<dbReference type="PANTHER" id="PTHR46558">
    <property type="entry name" value="TRACRIPTIONAL REGULATORY PROTEIN-RELATED-RELATED"/>
    <property type="match status" value="1"/>
</dbReference>
<dbReference type="Gene3D" id="1.10.260.40">
    <property type="entry name" value="lambda repressor-like DNA-binding domains"/>
    <property type="match status" value="1"/>
</dbReference>
<proteinExistence type="predicted"/>
<dbReference type="AlphaFoldDB" id="A0A1V4B0Z3"/>
<organism evidence="3 4">
    <name type="scientific">Canicola haemoglobinophilus</name>
    <dbReference type="NCBI Taxonomy" id="733"/>
    <lineage>
        <taxon>Bacteria</taxon>
        <taxon>Pseudomonadati</taxon>
        <taxon>Pseudomonadota</taxon>
        <taxon>Gammaproteobacteria</taxon>
        <taxon>Pasteurellales</taxon>
        <taxon>Pasteurellaceae</taxon>
        <taxon>Canicola</taxon>
    </lineage>
</organism>
<gene>
    <name evidence="3" type="ORF">NCTC1659_00713</name>
</gene>
<name>A0A1V4B0Z3_9PAST</name>
<sequence>MTKINERIRVLREEHLFSQEQMAEKMHLSPNSYGKLERGETKLTLDKLEQIANIFDMDIVELINSGDRNISYQVNHYVSGVNAVNIGSELKEFKDFIFENEKLQLIIAHKDETIEHQKQEIALLRQMLEMYQITQKP</sequence>
<dbReference type="CDD" id="cd00093">
    <property type="entry name" value="HTH_XRE"/>
    <property type="match status" value="1"/>
</dbReference>
<dbReference type="SMART" id="SM00530">
    <property type="entry name" value="HTH_XRE"/>
    <property type="match status" value="1"/>
</dbReference>
<accession>A0A1V4B0Z3</accession>
<evidence type="ECO:0000256" key="1">
    <source>
        <dbReference type="ARBA" id="ARBA00023125"/>
    </source>
</evidence>
<evidence type="ECO:0000313" key="4">
    <source>
        <dbReference type="Proteomes" id="UP000254329"/>
    </source>
</evidence>
<keyword evidence="1" id="KW-0238">DNA-binding</keyword>
<evidence type="ECO:0000313" key="3">
    <source>
        <dbReference type="EMBL" id="STO59464.1"/>
    </source>
</evidence>
<dbReference type="STRING" id="733.B0186_06185"/>
<dbReference type="InterPro" id="IPR010982">
    <property type="entry name" value="Lambda_DNA-bd_dom_sf"/>
</dbReference>
<dbReference type="PROSITE" id="PS50943">
    <property type="entry name" value="HTH_CROC1"/>
    <property type="match status" value="1"/>
</dbReference>
<dbReference type="RefSeq" id="WP_078218499.1">
    <property type="nucleotide sequence ID" value="NZ_MUXZ01000017.1"/>
</dbReference>
<dbReference type="SUPFAM" id="SSF47413">
    <property type="entry name" value="lambda repressor-like DNA-binding domains"/>
    <property type="match status" value="1"/>
</dbReference>
<evidence type="ECO:0000259" key="2">
    <source>
        <dbReference type="PROSITE" id="PS50943"/>
    </source>
</evidence>
<dbReference type="PANTHER" id="PTHR46558:SF4">
    <property type="entry name" value="DNA-BIDING PHAGE PROTEIN"/>
    <property type="match status" value="1"/>
</dbReference>
<feature type="domain" description="HTH cro/C1-type" evidence="2">
    <location>
        <begin position="8"/>
        <end position="62"/>
    </location>
</feature>
<dbReference type="Pfam" id="PF01381">
    <property type="entry name" value="HTH_3"/>
    <property type="match status" value="1"/>
</dbReference>
<dbReference type="InterPro" id="IPR001387">
    <property type="entry name" value="Cro/C1-type_HTH"/>
</dbReference>
<dbReference type="GO" id="GO:0003677">
    <property type="term" value="F:DNA binding"/>
    <property type="evidence" value="ECO:0007669"/>
    <property type="project" value="UniProtKB-KW"/>
</dbReference>
<dbReference type="EMBL" id="UGHF01000001">
    <property type="protein sequence ID" value="STO59464.1"/>
    <property type="molecule type" value="Genomic_DNA"/>
</dbReference>
<keyword evidence="4" id="KW-1185">Reference proteome</keyword>
<protein>
    <submittedName>
        <fullName evidence="3">Transcriptional regulator</fullName>
    </submittedName>
</protein>
<dbReference type="Proteomes" id="UP000254329">
    <property type="component" value="Unassembled WGS sequence"/>
</dbReference>
<reference evidence="3 4" key="1">
    <citation type="submission" date="2018-06" db="EMBL/GenBank/DDBJ databases">
        <authorList>
            <consortium name="Pathogen Informatics"/>
            <person name="Doyle S."/>
        </authorList>
    </citation>
    <scope>NUCLEOTIDE SEQUENCE [LARGE SCALE GENOMIC DNA]</scope>
    <source>
        <strain evidence="3 4">NCTC1659</strain>
    </source>
</reference>